<proteinExistence type="predicted"/>
<evidence type="ECO:0000256" key="1">
    <source>
        <dbReference type="SAM" id="Phobius"/>
    </source>
</evidence>
<dbReference type="OrthoDB" id="28534at2157"/>
<name>A3MWU4_PYRCJ</name>
<keyword evidence="3" id="KW-1185">Reference proteome</keyword>
<dbReference type="RefSeq" id="WP_011850370.1">
    <property type="nucleotide sequence ID" value="NC_009073.1"/>
</dbReference>
<dbReference type="AlphaFoldDB" id="A3MWU4"/>
<evidence type="ECO:0000313" key="3">
    <source>
        <dbReference type="Proteomes" id="UP000001431"/>
    </source>
</evidence>
<reference evidence="2" key="1">
    <citation type="submission" date="2007-02" db="EMBL/GenBank/DDBJ databases">
        <title>Complete sequence of Pyrobaculum calidifontis JCM 11548.</title>
        <authorList>
            <consortium name="US DOE Joint Genome Institute"/>
            <person name="Copeland A."/>
            <person name="Lucas S."/>
            <person name="Lapidus A."/>
            <person name="Barry K."/>
            <person name="Glavina del Rio T."/>
            <person name="Dalin E."/>
            <person name="Tice H."/>
            <person name="Pitluck S."/>
            <person name="Chain P."/>
            <person name="Malfatti S."/>
            <person name="Shin M."/>
            <person name="Vergez L."/>
            <person name="Schmutz J."/>
            <person name="Larimer F."/>
            <person name="Land M."/>
            <person name="Hauser L."/>
            <person name="Kyrpides N."/>
            <person name="Mikhailova N."/>
            <person name="Cozen A.E."/>
            <person name="Fitz-Gibbon S.T."/>
            <person name="House C.H."/>
            <person name="Saltikov C."/>
            <person name="Lowe T.M."/>
            <person name="Richardson P."/>
        </authorList>
    </citation>
    <scope>NUCLEOTIDE SEQUENCE [LARGE SCALE GENOMIC DNA]</scope>
    <source>
        <strain evidence="2">JCM 11548</strain>
    </source>
</reference>
<keyword evidence="1" id="KW-0472">Membrane</keyword>
<dbReference type="Proteomes" id="UP000001431">
    <property type="component" value="Chromosome"/>
</dbReference>
<feature type="transmembrane region" description="Helical" evidence="1">
    <location>
        <begin position="150"/>
        <end position="173"/>
    </location>
</feature>
<protein>
    <submittedName>
        <fullName evidence="2">Uncharacterized protein</fullName>
    </submittedName>
</protein>
<dbReference type="eggNOG" id="arCOG05600">
    <property type="taxonomic scope" value="Archaea"/>
</dbReference>
<gene>
    <name evidence="2" type="ordered locus">Pcal_1694</name>
</gene>
<dbReference type="KEGG" id="pcl:Pcal_1694"/>
<sequence>MREAVLLLLAATLALAGTVVVKGPSGNFTAVVNGNTLVLDGLSVGIPRVSDWVGNGSYAAFGIWYSPGCTEGRYPDRPEFYIKCAQGAEINVVAVKDPKARVTCRDVASGKTLQPSEARDRIEIYKLTQSLGVECKADFAAATTSTSNPLMPLLAGVTAASATALFAIAILLLRTQRLLRFFEK</sequence>
<keyword evidence="1" id="KW-0812">Transmembrane</keyword>
<evidence type="ECO:0000313" key="2">
    <source>
        <dbReference type="EMBL" id="ABO09111.1"/>
    </source>
</evidence>
<dbReference type="EMBL" id="CP000561">
    <property type="protein sequence ID" value="ABO09111.1"/>
    <property type="molecule type" value="Genomic_DNA"/>
</dbReference>
<keyword evidence="1" id="KW-1133">Transmembrane helix</keyword>
<dbReference type="HOGENOM" id="CLU_1465160_0_0_2"/>
<accession>A3MWU4</accession>
<organism evidence="2 3">
    <name type="scientific">Pyrobaculum calidifontis (strain DSM 21063 / JCM 11548 / VA1)</name>
    <dbReference type="NCBI Taxonomy" id="410359"/>
    <lineage>
        <taxon>Archaea</taxon>
        <taxon>Thermoproteota</taxon>
        <taxon>Thermoprotei</taxon>
        <taxon>Thermoproteales</taxon>
        <taxon>Thermoproteaceae</taxon>
        <taxon>Pyrobaculum</taxon>
    </lineage>
</organism>
<dbReference type="GeneID" id="4909960"/>